<dbReference type="Pfam" id="PF02311">
    <property type="entry name" value="AraC_binding"/>
    <property type="match status" value="1"/>
</dbReference>
<dbReference type="EMBL" id="DXBJ01000024">
    <property type="protein sequence ID" value="HIZ57694.1"/>
    <property type="molecule type" value="Genomic_DNA"/>
</dbReference>
<dbReference type="SMART" id="SM00342">
    <property type="entry name" value="HTH_ARAC"/>
    <property type="match status" value="1"/>
</dbReference>
<dbReference type="AlphaFoldDB" id="A0A9D2FEJ6"/>
<evidence type="ECO:0000256" key="1">
    <source>
        <dbReference type="ARBA" id="ARBA00023015"/>
    </source>
</evidence>
<dbReference type="SUPFAM" id="SSF51215">
    <property type="entry name" value="Regulatory protein AraC"/>
    <property type="match status" value="1"/>
</dbReference>
<protein>
    <submittedName>
        <fullName evidence="5">AraC family transcriptional regulator</fullName>
    </submittedName>
</protein>
<dbReference type="InterPro" id="IPR020449">
    <property type="entry name" value="Tscrpt_reg_AraC-type_HTH"/>
</dbReference>
<dbReference type="InterPro" id="IPR003313">
    <property type="entry name" value="AraC-bd"/>
</dbReference>
<dbReference type="InterPro" id="IPR009057">
    <property type="entry name" value="Homeodomain-like_sf"/>
</dbReference>
<sequence length="308" mass="35080">MKYKRSGSKMEDVTYNIPDFPVYLCWGEFAPHTCYRVLSHWHDDLEFLYMASGQLFYNINDQRVRLKAGEGIFVNGRQLHSTCSADGSDCAFLCLLFHPTLLCSSPWVEQKFVLPVLENQALPFLVLRPEDQRQREVLDGLVELSRRQDSPLFPLEAERLILRIWEQVFLLSGQQPSAAPPQPATQHLTALKEMLRFIYGHYAEKLTLEQISRAGHTGKTTCCAIFQRYTGESPISYLTGYRLKKALELLEGTDQTVAEISFAAGFSSASYFAGIFRKCYGCTPTEYRARLQEDAPLPEACKSPRQQV</sequence>
<dbReference type="InterPro" id="IPR018060">
    <property type="entry name" value="HTH_AraC"/>
</dbReference>
<comment type="caution">
    <text evidence="5">The sequence shown here is derived from an EMBL/GenBank/DDBJ whole genome shotgun (WGS) entry which is preliminary data.</text>
</comment>
<keyword evidence="1" id="KW-0805">Transcription regulation</keyword>
<evidence type="ECO:0000313" key="5">
    <source>
        <dbReference type="EMBL" id="HIZ57694.1"/>
    </source>
</evidence>
<dbReference type="GO" id="GO:0003700">
    <property type="term" value="F:DNA-binding transcription factor activity"/>
    <property type="evidence" value="ECO:0007669"/>
    <property type="project" value="InterPro"/>
</dbReference>
<evidence type="ECO:0000313" key="6">
    <source>
        <dbReference type="Proteomes" id="UP000824065"/>
    </source>
</evidence>
<dbReference type="SUPFAM" id="SSF46689">
    <property type="entry name" value="Homeodomain-like"/>
    <property type="match status" value="2"/>
</dbReference>
<evidence type="ECO:0000259" key="4">
    <source>
        <dbReference type="PROSITE" id="PS01124"/>
    </source>
</evidence>
<organism evidence="5 6">
    <name type="scientific">Candidatus Faecalibacterium gallistercoris</name>
    <dbReference type="NCBI Taxonomy" id="2838579"/>
    <lineage>
        <taxon>Bacteria</taxon>
        <taxon>Bacillati</taxon>
        <taxon>Bacillota</taxon>
        <taxon>Clostridia</taxon>
        <taxon>Eubacteriales</taxon>
        <taxon>Oscillospiraceae</taxon>
        <taxon>Faecalibacterium</taxon>
    </lineage>
</organism>
<feature type="domain" description="HTH araC/xylS-type" evidence="4">
    <location>
        <begin position="192"/>
        <end position="290"/>
    </location>
</feature>
<gene>
    <name evidence="5" type="ORF">H9725_03805</name>
</gene>
<accession>A0A9D2FEJ6</accession>
<dbReference type="Pfam" id="PF12833">
    <property type="entry name" value="HTH_18"/>
    <property type="match status" value="1"/>
</dbReference>
<dbReference type="CDD" id="cd02208">
    <property type="entry name" value="cupin_RmlC-like"/>
    <property type="match status" value="1"/>
</dbReference>
<dbReference type="GO" id="GO:0043565">
    <property type="term" value="F:sequence-specific DNA binding"/>
    <property type="evidence" value="ECO:0007669"/>
    <property type="project" value="InterPro"/>
</dbReference>
<dbReference type="PANTHER" id="PTHR43280">
    <property type="entry name" value="ARAC-FAMILY TRANSCRIPTIONAL REGULATOR"/>
    <property type="match status" value="1"/>
</dbReference>
<dbReference type="PROSITE" id="PS00041">
    <property type="entry name" value="HTH_ARAC_FAMILY_1"/>
    <property type="match status" value="1"/>
</dbReference>
<dbReference type="Proteomes" id="UP000824065">
    <property type="component" value="Unassembled WGS sequence"/>
</dbReference>
<keyword evidence="2" id="KW-0238">DNA-binding</keyword>
<proteinExistence type="predicted"/>
<dbReference type="PANTHER" id="PTHR43280:SF28">
    <property type="entry name" value="HTH-TYPE TRANSCRIPTIONAL ACTIVATOR RHAS"/>
    <property type="match status" value="1"/>
</dbReference>
<keyword evidence="3" id="KW-0804">Transcription</keyword>
<dbReference type="Gene3D" id="1.10.10.60">
    <property type="entry name" value="Homeodomain-like"/>
    <property type="match status" value="2"/>
</dbReference>
<dbReference type="InterPro" id="IPR014710">
    <property type="entry name" value="RmlC-like_jellyroll"/>
</dbReference>
<reference evidence="5" key="2">
    <citation type="submission" date="2021-04" db="EMBL/GenBank/DDBJ databases">
        <authorList>
            <person name="Gilroy R."/>
        </authorList>
    </citation>
    <scope>NUCLEOTIDE SEQUENCE</scope>
    <source>
        <strain evidence="5">ChiBcec16-3735</strain>
    </source>
</reference>
<dbReference type="InterPro" id="IPR037923">
    <property type="entry name" value="HTH-like"/>
</dbReference>
<evidence type="ECO:0000256" key="2">
    <source>
        <dbReference type="ARBA" id="ARBA00023125"/>
    </source>
</evidence>
<dbReference type="Gene3D" id="2.60.120.10">
    <property type="entry name" value="Jelly Rolls"/>
    <property type="match status" value="1"/>
</dbReference>
<reference evidence="5" key="1">
    <citation type="journal article" date="2021" name="PeerJ">
        <title>Extensive microbial diversity within the chicken gut microbiome revealed by metagenomics and culture.</title>
        <authorList>
            <person name="Gilroy R."/>
            <person name="Ravi A."/>
            <person name="Getino M."/>
            <person name="Pursley I."/>
            <person name="Horton D.L."/>
            <person name="Alikhan N.F."/>
            <person name="Baker D."/>
            <person name="Gharbi K."/>
            <person name="Hall N."/>
            <person name="Watson M."/>
            <person name="Adriaenssens E.M."/>
            <person name="Foster-Nyarko E."/>
            <person name="Jarju S."/>
            <person name="Secka A."/>
            <person name="Antonio M."/>
            <person name="Oren A."/>
            <person name="Chaudhuri R.R."/>
            <person name="La Ragione R."/>
            <person name="Hildebrand F."/>
            <person name="Pallen M.J."/>
        </authorList>
    </citation>
    <scope>NUCLEOTIDE SEQUENCE</scope>
    <source>
        <strain evidence="5">ChiBcec16-3735</strain>
    </source>
</reference>
<dbReference type="InterPro" id="IPR018062">
    <property type="entry name" value="HTH_AraC-typ_CS"/>
</dbReference>
<dbReference type="PROSITE" id="PS01124">
    <property type="entry name" value="HTH_ARAC_FAMILY_2"/>
    <property type="match status" value="1"/>
</dbReference>
<dbReference type="PRINTS" id="PR00032">
    <property type="entry name" value="HTHARAC"/>
</dbReference>
<evidence type="ECO:0000256" key="3">
    <source>
        <dbReference type="ARBA" id="ARBA00023163"/>
    </source>
</evidence>
<name>A0A9D2FEJ6_9FIRM</name>